<evidence type="ECO:0000256" key="1">
    <source>
        <dbReference type="SAM" id="MobiDB-lite"/>
    </source>
</evidence>
<gene>
    <name evidence="2" type="ORF">MKZ38_001738</name>
</gene>
<feature type="region of interest" description="Disordered" evidence="1">
    <location>
        <begin position="1"/>
        <end position="23"/>
    </location>
</feature>
<name>A0AAD5WTL8_9PEZI</name>
<protein>
    <submittedName>
        <fullName evidence="2">Uncharacterized protein</fullName>
    </submittedName>
</protein>
<reference evidence="2" key="1">
    <citation type="submission" date="2022-07" db="EMBL/GenBank/DDBJ databases">
        <title>Draft genome sequence of Zalerion maritima ATCC 34329, a (micro)plastics degrading marine fungus.</title>
        <authorList>
            <person name="Paco A."/>
            <person name="Goncalves M.F.M."/>
            <person name="Rocha-Santos T.A.P."/>
            <person name="Alves A."/>
        </authorList>
    </citation>
    <scope>NUCLEOTIDE SEQUENCE</scope>
    <source>
        <strain evidence="2">ATCC 34329</strain>
    </source>
</reference>
<proteinExistence type="predicted"/>
<sequence length="90" mass="10755">MTGRTIETRSDHQIIHGADDDQRRDRQWGIEKAWYRYFEPKPLKKKDIDQFYRNSSRLRKLNSSILFVSSEDAETEASTTWWRGSAQTIF</sequence>
<dbReference type="AlphaFoldDB" id="A0AAD5WTL8"/>
<dbReference type="Proteomes" id="UP001201980">
    <property type="component" value="Unassembled WGS sequence"/>
</dbReference>
<evidence type="ECO:0000313" key="2">
    <source>
        <dbReference type="EMBL" id="KAJ2901510.1"/>
    </source>
</evidence>
<keyword evidence="3" id="KW-1185">Reference proteome</keyword>
<evidence type="ECO:0000313" key="3">
    <source>
        <dbReference type="Proteomes" id="UP001201980"/>
    </source>
</evidence>
<comment type="caution">
    <text evidence="2">The sequence shown here is derived from an EMBL/GenBank/DDBJ whole genome shotgun (WGS) entry which is preliminary data.</text>
</comment>
<organism evidence="2 3">
    <name type="scientific">Zalerion maritima</name>
    <dbReference type="NCBI Taxonomy" id="339359"/>
    <lineage>
        <taxon>Eukaryota</taxon>
        <taxon>Fungi</taxon>
        <taxon>Dikarya</taxon>
        <taxon>Ascomycota</taxon>
        <taxon>Pezizomycotina</taxon>
        <taxon>Sordariomycetes</taxon>
        <taxon>Lulworthiomycetidae</taxon>
        <taxon>Lulworthiales</taxon>
        <taxon>Lulworthiaceae</taxon>
        <taxon>Zalerion</taxon>
    </lineage>
</organism>
<accession>A0AAD5WTL8</accession>
<dbReference type="EMBL" id="JAKWBI020000149">
    <property type="protein sequence ID" value="KAJ2901510.1"/>
    <property type="molecule type" value="Genomic_DNA"/>
</dbReference>